<name>A0ABN8J6J6_9NEOP</name>
<keyword evidence="3" id="KW-1185">Reference proteome</keyword>
<sequence>MKGVVFREKLIFVLRKCCEFFPCADEFNVVSGVIIMQSSRPSARIVEQPAKTYRFRYESEIKSASKLTGATSNSLNPTHPALEISGCPGTFTIVISCVDVDKPYKPHPNSVLNKTLSKLDDYVDIGVFRMTVGLNGRATRVEFDNLALLCATNKSIEKALEVRKKLEVDPFKTGYGHPSEFRKKLTAVRLCFQVFMMEGHNVRLALKPLVSDVITDTKIINNLVIHHVSHDSGPAYRPTLITIVCDKIYARDVTVTFFEKRNGDHWEVDVKAQMVGNKERGNVILCNTPIYPNYLANEKVYIQLKRLSDNELSNVFEFKYTSSRTASKTLSKSVTTLLDKFEDTTKSVCPTCLQEVRPPSNPADNSSKQIVQPTDTLPVDGRVHFKNGVHDQQTTSRNSAKVPKLFYDTPMSPQFDMNAATCEPAASRMDYDSPGVCLPPINEAFPNIPPAPSIPFENKQLESIPVVTDGNEVESIKRTYLFGFENGAFDNKDFDNILSGTSNDSLSNVFINDLTF</sequence>
<dbReference type="InterPro" id="IPR011539">
    <property type="entry name" value="RHD_DNA_bind_dom"/>
</dbReference>
<evidence type="ECO:0000313" key="2">
    <source>
        <dbReference type="EMBL" id="CAH2077144.1"/>
    </source>
</evidence>
<dbReference type="PANTHER" id="PTHR24169">
    <property type="entry name" value="NUCLEAR FACTOR NF-KAPPA-B PROTEIN"/>
    <property type="match status" value="1"/>
</dbReference>
<dbReference type="Gene3D" id="2.60.40.340">
    <property type="entry name" value="Rel homology domain (RHD), DNA-binding domain"/>
    <property type="match status" value="1"/>
</dbReference>
<dbReference type="PANTHER" id="PTHR24169:SF25">
    <property type="entry name" value="DORSAL-RELATED IMMUNITY FACTOR DIF-RELATED"/>
    <property type="match status" value="1"/>
</dbReference>
<dbReference type="Proteomes" id="UP000837857">
    <property type="component" value="Chromosome 9"/>
</dbReference>
<evidence type="ECO:0000259" key="1">
    <source>
        <dbReference type="PROSITE" id="PS50254"/>
    </source>
</evidence>
<dbReference type="PROSITE" id="PS50254">
    <property type="entry name" value="REL_2"/>
    <property type="match status" value="1"/>
</dbReference>
<dbReference type="Pfam" id="PF16179">
    <property type="entry name" value="RHD_dimer"/>
    <property type="match status" value="1"/>
</dbReference>
<dbReference type="InterPro" id="IPR008967">
    <property type="entry name" value="p53-like_TF_DNA-bd_sf"/>
</dbReference>
<protein>
    <recommendedName>
        <fullName evidence="1">RHD domain-containing protein</fullName>
    </recommendedName>
</protein>
<proteinExistence type="predicted"/>
<dbReference type="InterPro" id="IPR032397">
    <property type="entry name" value="RHD_dimer"/>
</dbReference>
<feature type="domain" description="RHD" evidence="1">
    <location>
        <begin position="38"/>
        <end position="221"/>
    </location>
</feature>
<reference evidence="2" key="1">
    <citation type="submission" date="2022-03" db="EMBL/GenBank/DDBJ databases">
        <authorList>
            <person name="Martin H S."/>
        </authorList>
    </citation>
    <scope>NUCLEOTIDE SEQUENCE</scope>
</reference>
<dbReference type="InterPro" id="IPR013783">
    <property type="entry name" value="Ig-like_fold"/>
</dbReference>
<accession>A0ABN8J6J6</accession>
<dbReference type="SUPFAM" id="SSF49417">
    <property type="entry name" value="p53-like transcription factors"/>
    <property type="match status" value="1"/>
</dbReference>
<dbReference type="EMBL" id="OW152821">
    <property type="protein sequence ID" value="CAH2077144.1"/>
    <property type="molecule type" value="Genomic_DNA"/>
</dbReference>
<organism evidence="2 3">
    <name type="scientific">Iphiclides podalirius</name>
    <name type="common">scarce swallowtail</name>
    <dbReference type="NCBI Taxonomy" id="110791"/>
    <lineage>
        <taxon>Eukaryota</taxon>
        <taxon>Metazoa</taxon>
        <taxon>Ecdysozoa</taxon>
        <taxon>Arthropoda</taxon>
        <taxon>Hexapoda</taxon>
        <taxon>Insecta</taxon>
        <taxon>Pterygota</taxon>
        <taxon>Neoptera</taxon>
        <taxon>Endopterygota</taxon>
        <taxon>Lepidoptera</taxon>
        <taxon>Glossata</taxon>
        <taxon>Ditrysia</taxon>
        <taxon>Papilionoidea</taxon>
        <taxon>Papilionidae</taxon>
        <taxon>Papilioninae</taxon>
        <taxon>Iphiclides</taxon>
    </lineage>
</organism>
<evidence type="ECO:0000313" key="3">
    <source>
        <dbReference type="Proteomes" id="UP000837857"/>
    </source>
</evidence>
<dbReference type="SUPFAM" id="SSF81296">
    <property type="entry name" value="E set domains"/>
    <property type="match status" value="1"/>
</dbReference>
<dbReference type="Gene3D" id="2.60.40.10">
    <property type="entry name" value="Immunoglobulins"/>
    <property type="match status" value="1"/>
</dbReference>
<dbReference type="Pfam" id="PF00554">
    <property type="entry name" value="RHD_DNA_bind"/>
    <property type="match status" value="1"/>
</dbReference>
<dbReference type="InterPro" id="IPR014756">
    <property type="entry name" value="Ig_E-set"/>
</dbReference>
<gene>
    <name evidence="2" type="ORF">IPOD504_LOCUS17567</name>
</gene>
<dbReference type="InterPro" id="IPR000451">
    <property type="entry name" value="NFkB/Dor"/>
</dbReference>
<feature type="non-terminal residue" evidence="2">
    <location>
        <position position="516"/>
    </location>
</feature>
<dbReference type="InterPro" id="IPR037059">
    <property type="entry name" value="RHD_DNA_bind_dom_sf"/>
</dbReference>